<comment type="caution">
    <text evidence="7">The sequence shown here is derived from an EMBL/GenBank/DDBJ whole genome shotgun (WGS) entry which is preliminary data.</text>
</comment>
<dbReference type="FunFam" id="1.10.10.60:FF:000141">
    <property type="entry name" value="TetR family transcriptional regulator"/>
    <property type="match status" value="1"/>
</dbReference>
<dbReference type="PANTHER" id="PTHR30055:SF234">
    <property type="entry name" value="HTH-TYPE TRANSCRIPTIONAL REGULATOR BETI"/>
    <property type="match status" value="1"/>
</dbReference>
<dbReference type="GO" id="GO:0045892">
    <property type="term" value="P:negative regulation of DNA-templated transcription"/>
    <property type="evidence" value="ECO:0007669"/>
    <property type="project" value="UniProtKB-ARBA"/>
</dbReference>
<name>A0A542UNS5_9ACTN</name>
<dbReference type="PROSITE" id="PS50977">
    <property type="entry name" value="HTH_TETR_2"/>
    <property type="match status" value="1"/>
</dbReference>
<dbReference type="InterPro" id="IPR050109">
    <property type="entry name" value="HTH-type_TetR-like_transc_reg"/>
</dbReference>
<dbReference type="GO" id="GO:0000976">
    <property type="term" value="F:transcription cis-regulatory region binding"/>
    <property type="evidence" value="ECO:0007669"/>
    <property type="project" value="TreeGrafter"/>
</dbReference>
<keyword evidence="8" id="KW-1185">Reference proteome</keyword>
<evidence type="ECO:0000259" key="6">
    <source>
        <dbReference type="PROSITE" id="PS50977"/>
    </source>
</evidence>
<evidence type="ECO:0000313" key="7">
    <source>
        <dbReference type="EMBL" id="TQL00750.1"/>
    </source>
</evidence>
<keyword evidence="2 4" id="KW-0238">DNA-binding</keyword>
<dbReference type="PANTHER" id="PTHR30055">
    <property type="entry name" value="HTH-TYPE TRANSCRIPTIONAL REGULATOR RUTR"/>
    <property type="match status" value="1"/>
</dbReference>
<keyword evidence="3" id="KW-0804">Transcription</keyword>
<dbReference type="Proteomes" id="UP000318103">
    <property type="component" value="Unassembled WGS sequence"/>
</dbReference>
<dbReference type="Pfam" id="PF00440">
    <property type="entry name" value="TetR_N"/>
    <property type="match status" value="1"/>
</dbReference>
<proteinExistence type="predicted"/>
<protein>
    <submittedName>
        <fullName evidence="7">TetR family transcriptional regulator</fullName>
    </submittedName>
</protein>
<dbReference type="EMBL" id="VFNX01000001">
    <property type="protein sequence ID" value="TQL00750.1"/>
    <property type="molecule type" value="Genomic_DNA"/>
</dbReference>
<evidence type="ECO:0000256" key="3">
    <source>
        <dbReference type="ARBA" id="ARBA00023163"/>
    </source>
</evidence>
<dbReference type="InterPro" id="IPR001647">
    <property type="entry name" value="HTH_TetR"/>
</dbReference>
<dbReference type="SUPFAM" id="SSF46689">
    <property type="entry name" value="Homeodomain-like"/>
    <property type="match status" value="1"/>
</dbReference>
<evidence type="ECO:0000256" key="4">
    <source>
        <dbReference type="PROSITE-ProRule" id="PRU00335"/>
    </source>
</evidence>
<evidence type="ECO:0000256" key="5">
    <source>
        <dbReference type="SAM" id="MobiDB-lite"/>
    </source>
</evidence>
<gene>
    <name evidence="7" type="ORF">FB563_5865</name>
</gene>
<accession>A0A542UNS5</accession>
<dbReference type="Gene3D" id="1.10.357.10">
    <property type="entry name" value="Tetracycline Repressor, domain 2"/>
    <property type="match status" value="1"/>
</dbReference>
<dbReference type="GO" id="GO:0003700">
    <property type="term" value="F:DNA-binding transcription factor activity"/>
    <property type="evidence" value="ECO:0007669"/>
    <property type="project" value="TreeGrafter"/>
</dbReference>
<reference evidence="7 8" key="1">
    <citation type="submission" date="2019-06" db="EMBL/GenBank/DDBJ databases">
        <title>Sequencing the genomes of 1000 actinobacteria strains.</title>
        <authorList>
            <person name="Klenk H.-P."/>
        </authorList>
    </citation>
    <scope>NUCLEOTIDE SEQUENCE [LARGE SCALE GENOMIC DNA]</scope>
    <source>
        <strain evidence="7 8">DSM 41929</strain>
    </source>
</reference>
<feature type="DNA-binding region" description="H-T-H motif" evidence="4">
    <location>
        <begin position="40"/>
        <end position="59"/>
    </location>
</feature>
<feature type="region of interest" description="Disordered" evidence="5">
    <location>
        <begin position="208"/>
        <end position="229"/>
    </location>
</feature>
<evidence type="ECO:0000256" key="1">
    <source>
        <dbReference type="ARBA" id="ARBA00023015"/>
    </source>
</evidence>
<dbReference type="PRINTS" id="PR00455">
    <property type="entry name" value="HTHTETR"/>
</dbReference>
<evidence type="ECO:0000313" key="8">
    <source>
        <dbReference type="Proteomes" id="UP000318103"/>
    </source>
</evidence>
<keyword evidence="1" id="KW-0805">Transcription regulation</keyword>
<sequence length="229" mass="25208">MGTMETNPVSKVSPSGERRADVIVEAAGRLFFGAGLARVSMDDLARELGMSKKTIYRHFPDKRSLLAAVLDRQFAAVERTLEAATEEAEGRPFGARVQRFLIAAGSELGRIGAPQLATGRGDAMLRQYVEQRVDAVVYRRLDELFREGHRQGLLPAPPELLSEITRGALERLLMSELPRDLDWTAADLLRATVDTVLYGAIRPTGRGIDDEQPRAVIPTARDDDQEVGP</sequence>
<dbReference type="InterPro" id="IPR009057">
    <property type="entry name" value="Homeodomain-like_sf"/>
</dbReference>
<organism evidence="7 8">
    <name type="scientific">Streptomyces puniciscabiei</name>
    <dbReference type="NCBI Taxonomy" id="164348"/>
    <lineage>
        <taxon>Bacteria</taxon>
        <taxon>Bacillati</taxon>
        <taxon>Actinomycetota</taxon>
        <taxon>Actinomycetes</taxon>
        <taxon>Kitasatosporales</taxon>
        <taxon>Streptomycetaceae</taxon>
        <taxon>Streptomyces</taxon>
    </lineage>
</organism>
<evidence type="ECO:0000256" key="2">
    <source>
        <dbReference type="ARBA" id="ARBA00023125"/>
    </source>
</evidence>
<dbReference type="AlphaFoldDB" id="A0A542UNS5"/>
<feature type="domain" description="HTH tetR-type" evidence="6">
    <location>
        <begin position="17"/>
        <end position="77"/>
    </location>
</feature>